<evidence type="ECO:0000313" key="2">
    <source>
        <dbReference type="Proteomes" id="UP000249723"/>
    </source>
</evidence>
<sequence>MASPYLVVVDHEACRIATISDCWDEGFGELGVVVSILLELDIYSAGLSPLFRYECHASTGFTPISFITQYLREGGDDARLIGRTVEFIDEEPVELIDSAVASGAPAPSFVLKIQYNTPNRIESEARVLRMIEQRCASAPPELSALILSHTARLEKAKSFGLHCSQMRDMSLPIPVDQEEESQQRVQRRKLDLLILRNPSPLPTRVDRAASRRHPLKDAYHVFDQLLTLLPVLYDLGIHHRDLSLGNILHYRGHLVLVDWDTAIVAPSDEPVPICAADDRSEESVRVTLTTTPFSVLLWILKEGWMDFPSHILANDLESATYWFMLVLGSFREESTGTGVWRALYLAPMRAQPSLGLLASGRLNLWSNSVKDQRKRNELLEAVRELDPAEGKVVDMFTRFFPAWGLLPDHLERTKALMEDMQVKMREYLGLQPHSE</sequence>
<dbReference type="Proteomes" id="UP000249723">
    <property type="component" value="Unassembled WGS sequence"/>
</dbReference>
<protein>
    <submittedName>
        <fullName evidence="1">BZ3500_MvSof-1268-A1-R1_Chr9g10866 protein</fullName>
    </submittedName>
</protein>
<name>A0A2X0L7B5_9BASI</name>
<dbReference type="AlphaFoldDB" id="A0A2X0L7B5"/>
<evidence type="ECO:0000313" key="1">
    <source>
        <dbReference type="EMBL" id="SDA00830.1"/>
    </source>
</evidence>
<proteinExistence type="predicted"/>
<dbReference type="EMBL" id="FMWP01000107">
    <property type="protein sequence ID" value="SDA00830.1"/>
    <property type="molecule type" value="Genomic_DNA"/>
</dbReference>
<organism evidence="1 2">
    <name type="scientific">Microbotryum saponariae</name>
    <dbReference type="NCBI Taxonomy" id="289078"/>
    <lineage>
        <taxon>Eukaryota</taxon>
        <taxon>Fungi</taxon>
        <taxon>Dikarya</taxon>
        <taxon>Basidiomycota</taxon>
        <taxon>Pucciniomycotina</taxon>
        <taxon>Microbotryomycetes</taxon>
        <taxon>Microbotryales</taxon>
        <taxon>Microbotryaceae</taxon>
        <taxon>Microbotryum</taxon>
    </lineage>
</organism>
<reference evidence="2" key="1">
    <citation type="submission" date="2016-10" db="EMBL/GenBank/DDBJ databases">
        <authorList>
            <person name="Jeantristanb JTB J.-T."/>
            <person name="Ricardo R."/>
        </authorList>
    </citation>
    <scope>NUCLEOTIDE SEQUENCE [LARGE SCALE GENOMIC DNA]</scope>
</reference>
<dbReference type="Gene3D" id="1.10.510.10">
    <property type="entry name" value="Transferase(Phosphotransferase) domain 1"/>
    <property type="match status" value="1"/>
</dbReference>
<dbReference type="SUPFAM" id="SSF56112">
    <property type="entry name" value="Protein kinase-like (PK-like)"/>
    <property type="match status" value="1"/>
</dbReference>
<dbReference type="InterPro" id="IPR011009">
    <property type="entry name" value="Kinase-like_dom_sf"/>
</dbReference>
<gene>
    <name evidence="1" type="ORF">BZ3500_MVSOF-1268-A1-R1_CHR9G10866</name>
</gene>
<accession>A0A2X0L7B5</accession>
<keyword evidence="2" id="KW-1185">Reference proteome</keyword>
<dbReference type="STRING" id="289078.A0A2X0L7B5"/>
<dbReference type="OrthoDB" id="2747778at2759"/>